<dbReference type="SUPFAM" id="SSF47598">
    <property type="entry name" value="Ribbon-helix-helix"/>
    <property type="match status" value="1"/>
</dbReference>
<comment type="caution">
    <text evidence="1">The sequence shown here is derived from an EMBL/GenBank/DDBJ whole genome shotgun (WGS) entry which is preliminary data.</text>
</comment>
<name>A0A2G9YAK1_9BACT</name>
<evidence type="ECO:0000313" key="2">
    <source>
        <dbReference type="Proteomes" id="UP000230392"/>
    </source>
</evidence>
<dbReference type="Proteomes" id="UP000230392">
    <property type="component" value="Unassembled WGS sequence"/>
</dbReference>
<evidence type="ECO:0008006" key="3">
    <source>
        <dbReference type="Google" id="ProtNLM"/>
    </source>
</evidence>
<dbReference type="GO" id="GO:0006355">
    <property type="term" value="P:regulation of DNA-templated transcription"/>
    <property type="evidence" value="ECO:0007669"/>
    <property type="project" value="InterPro"/>
</dbReference>
<dbReference type="InterPro" id="IPR010985">
    <property type="entry name" value="Ribbon_hlx_hlx"/>
</dbReference>
<dbReference type="InterPro" id="IPR013321">
    <property type="entry name" value="Arc_rbn_hlx_hlx"/>
</dbReference>
<reference evidence="1 2" key="1">
    <citation type="submission" date="2017-09" db="EMBL/GenBank/DDBJ databases">
        <title>Depth-based differentiation of microbial function through sediment-hosted aquifers and enrichment of novel symbionts in the deep terrestrial subsurface.</title>
        <authorList>
            <person name="Probst A.J."/>
            <person name="Ladd B."/>
            <person name="Jarett J.K."/>
            <person name="Geller-Mcgrath D.E."/>
            <person name="Sieber C.M."/>
            <person name="Emerson J.B."/>
            <person name="Anantharaman K."/>
            <person name="Thomas B.C."/>
            <person name="Malmstrom R."/>
            <person name="Stieglmeier M."/>
            <person name="Klingl A."/>
            <person name="Woyke T."/>
            <person name="Ryan C.M."/>
            <person name="Banfield J.F."/>
        </authorList>
    </citation>
    <scope>NUCLEOTIDE SEQUENCE [LARGE SCALE GENOMIC DNA]</scope>
    <source>
        <strain evidence="1">CG23_combo_of_CG06-09_8_20_14_all_48_7</strain>
    </source>
</reference>
<dbReference type="AlphaFoldDB" id="A0A2G9YAK1"/>
<accession>A0A2G9YAK1</accession>
<proteinExistence type="predicted"/>
<gene>
    <name evidence="1" type="ORF">COX46_03415</name>
</gene>
<protein>
    <recommendedName>
        <fullName evidence="3">Ribbon-helix-helix protein CopG domain-containing protein</fullName>
    </recommendedName>
</protein>
<evidence type="ECO:0000313" key="1">
    <source>
        <dbReference type="EMBL" id="PIP16244.1"/>
    </source>
</evidence>
<dbReference type="Gene3D" id="1.10.1220.10">
    <property type="entry name" value="Met repressor-like"/>
    <property type="match status" value="1"/>
</dbReference>
<dbReference type="EMBL" id="PCRF01000166">
    <property type="protein sequence ID" value="PIP16244.1"/>
    <property type="molecule type" value="Genomic_DNA"/>
</dbReference>
<sequence>MRMAITVSLPEDLGKELLQFVQKRRLNKSTVVKMALQNYLFRDQFLEIRERFTSKARAKGIYTDEDVAKRLKVDEVKIIRPAEFWNEIRQVR</sequence>
<organism evidence="1 2">
    <name type="scientific">bacterium (Candidatus Ratteibacteria) CG23_combo_of_CG06-09_8_20_14_all_48_7</name>
    <dbReference type="NCBI Taxonomy" id="2014292"/>
    <lineage>
        <taxon>Bacteria</taxon>
        <taxon>Candidatus Ratteibacteria</taxon>
    </lineage>
</organism>